<reference evidence="3" key="1">
    <citation type="journal article" date="2011" name="Nat. Biotechnol.">
        <title>The genomic sequence of the Chinese hamster ovary (CHO)-K1 cell line.</title>
        <authorList>
            <person name="Xu X."/>
            <person name="Nagarajan H."/>
            <person name="Lewis N.E."/>
            <person name="Pan S."/>
            <person name="Cai Z."/>
            <person name="Liu X."/>
            <person name="Chen W."/>
            <person name="Xie M."/>
            <person name="Wang W."/>
            <person name="Hammond S."/>
            <person name="Andersen M.R."/>
            <person name="Neff N."/>
            <person name="Passarelli B."/>
            <person name="Koh W."/>
            <person name="Fan H.C."/>
            <person name="Wang J."/>
            <person name="Gui Y."/>
            <person name="Lee K.H."/>
            <person name="Betenbaugh M.J."/>
            <person name="Quake S.R."/>
            <person name="Famili I."/>
            <person name="Palsson B.O."/>
            <person name="Wang J."/>
        </authorList>
    </citation>
    <scope>NUCLEOTIDE SEQUENCE [LARGE SCALE GENOMIC DNA]</scope>
    <source>
        <strain evidence="3">CHO K1 cell line</strain>
    </source>
</reference>
<sequence>MKIAEPGMKSLRAGDFKAGNGSSRNNELPSGQQRERIMVEEKYVDKCGGEEVEEEMKVKQGQYDSE</sequence>
<dbReference type="Proteomes" id="UP000001075">
    <property type="component" value="Unassembled WGS sequence"/>
</dbReference>
<name>G3HZR1_CRIGR</name>
<proteinExistence type="predicted"/>
<accession>G3HZR1</accession>
<evidence type="ECO:0000256" key="1">
    <source>
        <dbReference type="SAM" id="MobiDB-lite"/>
    </source>
</evidence>
<evidence type="ECO:0000313" key="2">
    <source>
        <dbReference type="EMBL" id="EGV98410.1"/>
    </source>
</evidence>
<dbReference type="AlphaFoldDB" id="G3HZR1"/>
<dbReference type="InParanoid" id="G3HZR1"/>
<organism evidence="2 3">
    <name type="scientific">Cricetulus griseus</name>
    <name type="common">Chinese hamster</name>
    <name type="synonym">Cricetulus barabensis griseus</name>
    <dbReference type="NCBI Taxonomy" id="10029"/>
    <lineage>
        <taxon>Eukaryota</taxon>
        <taxon>Metazoa</taxon>
        <taxon>Chordata</taxon>
        <taxon>Craniata</taxon>
        <taxon>Vertebrata</taxon>
        <taxon>Euteleostomi</taxon>
        <taxon>Mammalia</taxon>
        <taxon>Eutheria</taxon>
        <taxon>Euarchontoglires</taxon>
        <taxon>Glires</taxon>
        <taxon>Rodentia</taxon>
        <taxon>Myomorpha</taxon>
        <taxon>Muroidea</taxon>
        <taxon>Cricetidae</taxon>
        <taxon>Cricetinae</taxon>
        <taxon>Cricetulus</taxon>
    </lineage>
</organism>
<dbReference type="EMBL" id="JH000979">
    <property type="protein sequence ID" value="EGV98410.1"/>
    <property type="molecule type" value="Genomic_DNA"/>
</dbReference>
<gene>
    <name evidence="2" type="ORF">I79_016570</name>
</gene>
<evidence type="ECO:0000313" key="3">
    <source>
        <dbReference type="Proteomes" id="UP000001075"/>
    </source>
</evidence>
<feature type="compositionally biased region" description="Polar residues" evidence="1">
    <location>
        <begin position="20"/>
        <end position="32"/>
    </location>
</feature>
<protein>
    <submittedName>
        <fullName evidence="2">Uncharacterized protein</fullName>
    </submittedName>
</protein>
<feature type="region of interest" description="Disordered" evidence="1">
    <location>
        <begin position="1"/>
        <end position="34"/>
    </location>
</feature>